<proteinExistence type="predicted"/>
<evidence type="ECO:0000313" key="3">
    <source>
        <dbReference type="EMBL" id="KAJ5114903.1"/>
    </source>
</evidence>
<feature type="signal peptide" evidence="2">
    <location>
        <begin position="1"/>
        <end position="17"/>
    </location>
</feature>
<dbReference type="GeneID" id="81390414"/>
<sequence length="579" mass="57179">MRSGLVLLATLAASSIAFPTDVTAERRTLKLGADIGANIGGGIGADVELDIGAVLDAVLGGGVHASVSLLAGLGAKGAAALQGGALGCSAGKIHAGARKELKAWLLTQAHIGGSLKTSLLKWCEGDESLTLSAEVVAALSVYIPMCADIAAKEQIYVTIDGIFDAGHLESALVLGASVQASVSEFLHGAADLDIKVKAGLSLCASGGVVTSLSADIKAGLLAWLSGDDCTLSAGLKATVIAWIHGHENHGLVQLGHLSKDALSAVSVGASVGVHVEESGHLSVGAQSSLSAFLNAHLSADLDVDVRTALKACAKGDLASSLSVDARTALAIWLSGSKCSLGVELKAVVLLWLSLAVSAEASVDLVTGLIGDITAFLSETVLATLSVDLRGALSLLAAGESLTSLSFSTRAELAAFIGGCTGLHIDMGIQIIIIQWFTGCSIPGGPKPSGSKTPSLPGPSSTGVPSGPAPSGPAPTGPVPTGPVPSGSVPSGSGSTSTPCDTSVITRTSLSTVPDSTSPAPSDSNTPSGPGATESPAPSGSGQSSTSVAVPPAPTTPPTESSTGPVTVTVTKTKTICPCK</sequence>
<accession>A0A9W9GAI3</accession>
<feature type="region of interest" description="Disordered" evidence="1">
    <location>
        <begin position="444"/>
        <end position="566"/>
    </location>
</feature>
<dbReference type="AlphaFoldDB" id="A0A9W9GAI3"/>
<dbReference type="OrthoDB" id="4526936at2759"/>
<gene>
    <name evidence="3" type="ORF">NUU61_000662</name>
</gene>
<dbReference type="RefSeq" id="XP_056516096.1">
    <property type="nucleotide sequence ID" value="XM_056651246.1"/>
</dbReference>
<evidence type="ECO:0000256" key="1">
    <source>
        <dbReference type="SAM" id="MobiDB-lite"/>
    </source>
</evidence>
<comment type="caution">
    <text evidence="3">The sequence shown here is derived from an EMBL/GenBank/DDBJ whole genome shotgun (WGS) entry which is preliminary data.</text>
</comment>
<dbReference type="Proteomes" id="UP001141434">
    <property type="component" value="Unassembled WGS sequence"/>
</dbReference>
<feature type="chain" id="PRO_5040945178" description="Cell wall protein" evidence="2">
    <location>
        <begin position="18"/>
        <end position="579"/>
    </location>
</feature>
<name>A0A9W9GAI3_9EURO</name>
<keyword evidence="2" id="KW-0732">Signal</keyword>
<feature type="compositionally biased region" description="Polar residues" evidence="1">
    <location>
        <begin position="499"/>
        <end position="527"/>
    </location>
</feature>
<feature type="compositionally biased region" description="Pro residues" evidence="1">
    <location>
        <begin position="466"/>
        <end position="482"/>
    </location>
</feature>
<evidence type="ECO:0000256" key="2">
    <source>
        <dbReference type="SAM" id="SignalP"/>
    </source>
</evidence>
<organism evidence="3 4">
    <name type="scientific">Penicillium alfredii</name>
    <dbReference type="NCBI Taxonomy" id="1506179"/>
    <lineage>
        <taxon>Eukaryota</taxon>
        <taxon>Fungi</taxon>
        <taxon>Dikarya</taxon>
        <taxon>Ascomycota</taxon>
        <taxon>Pezizomycotina</taxon>
        <taxon>Eurotiomycetes</taxon>
        <taxon>Eurotiomycetidae</taxon>
        <taxon>Eurotiales</taxon>
        <taxon>Aspergillaceae</taxon>
        <taxon>Penicillium</taxon>
    </lineage>
</organism>
<feature type="compositionally biased region" description="Low complexity" evidence="1">
    <location>
        <begin position="557"/>
        <end position="566"/>
    </location>
</feature>
<dbReference type="EMBL" id="JAPMSZ010000001">
    <property type="protein sequence ID" value="KAJ5114903.1"/>
    <property type="molecule type" value="Genomic_DNA"/>
</dbReference>
<feature type="compositionally biased region" description="Low complexity" evidence="1">
    <location>
        <begin position="447"/>
        <end position="465"/>
    </location>
</feature>
<evidence type="ECO:0008006" key="5">
    <source>
        <dbReference type="Google" id="ProtNLM"/>
    </source>
</evidence>
<feature type="compositionally biased region" description="Low complexity" evidence="1">
    <location>
        <begin position="483"/>
        <end position="498"/>
    </location>
</feature>
<reference evidence="3" key="1">
    <citation type="submission" date="2022-11" db="EMBL/GenBank/DDBJ databases">
        <authorList>
            <person name="Petersen C."/>
        </authorList>
    </citation>
    <scope>NUCLEOTIDE SEQUENCE</scope>
    <source>
        <strain evidence="3">IBT 34128</strain>
    </source>
</reference>
<evidence type="ECO:0000313" key="4">
    <source>
        <dbReference type="Proteomes" id="UP001141434"/>
    </source>
</evidence>
<keyword evidence="4" id="KW-1185">Reference proteome</keyword>
<reference evidence="3" key="2">
    <citation type="journal article" date="2023" name="IMA Fungus">
        <title>Comparative genomic study of the Penicillium genus elucidates a diverse pangenome and 15 lateral gene transfer events.</title>
        <authorList>
            <person name="Petersen C."/>
            <person name="Sorensen T."/>
            <person name="Nielsen M.R."/>
            <person name="Sondergaard T.E."/>
            <person name="Sorensen J.L."/>
            <person name="Fitzpatrick D.A."/>
            <person name="Frisvad J.C."/>
            <person name="Nielsen K.L."/>
        </authorList>
    </citation>
    <scope>NUCLEOTIDE SEQUENCE</scope>
    <source>
        <strain evidence="3">IBT 34128</strain>
    </source>
</reference>
<protein>
    <recommendedName>
        <fullName evidence="5">Cell wall protein</fullName>
    </recommendedName>
</protein>